<evidence type="ECO:0000256" key="2">
    <source>
        <dbReference type="ARBA" id="ARBA00023002"/>
    </source>
</evidence>
<dbReference type="OrthoDB" id="9803333at2"/>
<evidence type="ECO:0000313" key="5">
    <source>
        <dbReference type="Proteomes" id="UP000199516"/>
    </source>
</evidence>
<protein>
    <submittedName>
        <fullName evidence="4">Cis-2,3-dihydrobiphenyl-2,3-diol dehydrogenase</fullName>
    </submittedName>
</protein>
<reference evidence="4 5" key="1">
    <citation type="submission" date="2016-10" db="EMBL/GenBank/DDBJ databases">
        <authorList>
            <person name="de Groot N.N."/>
        </authorList>
    </citation>
    <scope>NUCLEOTIDE SEQUENCE [LARGE SCALE GENOMIC DNA]</scope>
    <source>
        <strain evidence="4 5">DSM 23995</strain>
    </source>
</reference>
<dbReference type="PANTHER" id="PTHR43008">
    <property type="entry name" value="BENZIL REDUCTASE"/>
    <property type="match status" value="1"/>
</dbReference>
<dbReference type="GO" id="GO:0050664">
    <property type="term" value="F:oxidoreductase activity, acting on NAD(P)H, oxygen as acceptor"/>
    <property type="evidence" value="ECO:0007669"/>
    <property type="project" value="TreeGrafter"/>
</dbReference>
<evidence type="ECO:0000313" key="4">
    <source>
        <dbReference type="EMBL" id="SFE98918.1"/>
    </source>
</evidence>
<dbReference type="FunFam" id="3.40.50.720:FF:000084">
    <property type="entry name" value="Short-chain dehydrogenase reductase"/>
    <property type="match status" value="1"/>
</dbReference>
<comment type="similarity">
    <text evidence="1 3">Belongs to the short-chain dehydrogenases/reductases (SDR) family.</text>
</comment>
<organism evidence="4 5">
    <name type="scientific">Alteribacillus iranensis</name>
    <dbReference type="NCBI Taxonomy" id="930128"/>
    <lineage>
        <taxon>Bacteria</taxon>
        <taxon>Bacillati</taxon>
        <taxon>Bacillota</taxon>
        <taxon>Bacilli</taxon>
        <taxon>Bacillales</taxon>
        <taxon>Bacillaceae</taxon>
        <taxon>Alteribacillus</taxon>
    </lineage>
</organism>
<dbReference type="PANTHER" id="PTHR43008:SF4">
    <property type="entry name" value="CHAIN DEHYDROGENASE, PUTATIVE (AFU_ORTHOLOGUE AFUA_4G08710)-RELATED"/>
    <property type="match status" value="1"/>
</dbReference>
<proteinExistence type="inferred from homology"/>
<dbReference type="Gene3D" id="3.40.50.720">
    <property type="entry name" value="NAD(P)-binding Rossmann-like Domain"/>
    <property type="match status" value="1"/>
</dbReference>
<dbReference type="InterPro" id="IPR002347">
    <property type="entry name" value="SDR_fam"/>
</dbReference>
<evidence type="ECO:0000256" key="1">
    <source>
        <dbReference type="ARBA" id="ARBA00006484"/>
    </source>
</evidence>
<sequence length="266" mass="28263">MAGELENKVAIVTGGTNGIGEAVTRRFLSEGAKVCIIGRSPSKLESLQKELGDNLLALEGDVSKYDTHVEAVRKTVDTFGKLNIFVSNAGVFDGFVSLEQLPEDRLDEAFSMIFDINVKGGLMGVKAAYKELQKTKGNIIFTTSNAGFYPNGGGPIYTASKHAIVGLIRELAFELAPDIRVNGVSPGGTVTNITAIPPLQESVKKIDPETRKKFIASRNPLQIAQEADDHNGAYVLLASDNSRAITGAVIESDGGLGVRGMPGEVK</sequence>
<accession>A0A1I2F2H6</accession>
<dbReference type="RefSeq" id="WP_091663462.1">
    <property type="nucleotide sequence ID" value="NZ_FONT01000008.1"/>
</dbReference>
<dbReference type="InterPro" id="IPR020904">
    <property type="entry name" value="Sc_DH/Rdtase_CS"/>
</dbReference>
<dbReference type="PRINTS" id="PR00080">
    <property type="entry name" value="SDRFAMILY"/>
</dbReference>
<keyword evidence="5" id="KW-1185">Reference proteome</keyword>
<dbReference type="SUPFAM" id="SSF51735">
    <property type="entry name" value="NAD(P)-binding Rossmann-fold domains"/>
    <property type="match status" value="1"/>
</dbReference>
<name>A0A1I2F2H6_9BACI</name>
<evidence type="ECO:0000256" key="3">
    <source>
        <dbReference type="RuleBase" id="RU000363"/>
    </source>
</evidence>
<dbReference type="AlphaFoldDB" id="A0A1I2F2H6"/>
<dbReference type="PROSITE" id="PS00061">
    <property type="entry name" value="ADH_SHORT"/>
    <property type="match status" value="1"/>
</dbReference>
<dbReference type="InterPro" id="IPR036291">
    <property type="entry name" value="NAD(P)-bd_dom_sf"/>
</dbReference>
<dbReference type="PRINTS" id="PR00081">
    <property type="entry name" value="GDHRDH"/>
</dbReference>
<dbReference type="Proteomes" id="UP000199516">
    <property type="component" value="Unassembled WGS sequence"/>
</dbReference>
<gene>
    <name evidence="4" type="ORF">SAMN05192532_10831</name>
</gene>
<keyword evidence="2" id="KW-0560">Oxidoreductase</keyword>
<dbReference type="STRING" id="930128.SAMN05192532_10831"/>
<dbReference type="EMBL" id="FONT01000008">
    <property type="protein sequence ID" value="SFE98918.1"/>
    <property type="molecule type" value="Genomic_DNA"/>
</dbReference>
<dbReference type="NCBIfam" id="NF004849">
    <property type="entry name" value="PRK06200.1"/>
    <property type="match status" value="1"/>
</dbReference>
<dbReference type="GO" id="GO:0008206">
    <property type="term" value="P:bile acid metabolic process"/>
    <property type="evidence" value="ECO:0007669"/>
    <property type="project" value="UniProtKB-ARBA"/>
</dbReference>
<dbReference type="Pfam" id="PF00106">
    <property type="entry name" value="adh_short"/>
    <property type="match status" value="1"/>
</dbReference>